<evidence type="ECO:0000256" key="7">
    <source>
        <dbReference type="SAM" id="Phobius"/>
    </source>
</evidence>
<dbReference type="RefSeq" id="WP_121688594.1">
    <property type="nucleotide sequence ID" value="NZ_RCUY01000009.1"/>
</dbReference>
<evidence type="ECO:0000313" key="10">
    <source>
        <dbReference type="Proteomes" id="UP000269438"/>
    </source>
</evidence>
<keyword evidence="4 7" id="KW-0812">Transmembrane</keyword>
<evidence type="ECO:0000313" key="9">
    <source>
        <dbReference type="EMBL" id="RLP82038.1"/>
    </source>
</evidence>
<feature type="transmembrane region" description="Helical" evidence="7">
    <location>
        <begin position="125"/>
        <end position="143"/>
    </location>
</feature>
<evidence type="ECO:0000256" key="6">
    <source>
        <dbReference type="ARBA" id="ARBA00023136"/>
    </source>
</evidence>
<keyword evidence="10" id="KW-1185">Reference proteome</keyword>
<name>A0A3L7ARJ4_9MICO</name>
<evidence type="ECO:0000256" key="5">
    <source>
        <dbReference type="ARBA" id="ARBA00022989"/>
    </source>
</evidence>
<feature type="transmembrane region" description="Helical" evidence="7">
    <location>
        <begin position="230"/>
        <end position="251"/>
    </location>
</feature>
<accession>A0A3L7ARJ4</accession>
<evidence type="ECO:0000256" key="2">
    <source>
        <dbReference type="ARBA" id="ARBA00006162"/>
    </source>
</evidence>
<dbReference type="NCBIfam" id="TIGR03920">
    <property type="entry name" value="T7SS_EccD"/>
    <property type="match status" value="1"/>
</dbReference>
<comment type="caution">
    <text evidence="9">The sequence shown here is derived from an EMBL/GenBank/DDBJ whole genome shotgun (WGS) entry which is preliminary data.</text>
</comment>
<feature type="transmembrane region" description="Helical" evidence="7">
    <location>
        <begin position="257"/>
        <end position="278"/>
    </location>
</feature>
<dbReference type="EMBL" id="RCUY01000009">
    <property type="protein sequence ID" value="RLP82038.1"/>
    <property type="molecule type" value="Genomic_DNA"/>
</dbReference>
<comment type="similarity">
    <text evidence="2">Belongs to the EccD/Snm4 family.</text>
</comment>
<feature type="transmembrane region" description="Helical" evidence="7">
    <location>
        <begin position="149"/>
        <end position="169"/>
    </location>
</feature>
<dbReference type="Gene3D" id="3.10.20.90">
    <property type="entry name" value="Phosphatidylinositol 3-kinase Catalytic Subunit, Chain A, domain 1"/>
    <property type="match status" value="1"/>
</dbReference>
<feature type="transmembrane region" description="Helical" evidence="7">
    <location>
        <begin position="367"/>
        <end position="387"/>
    </location>
</feature>
<dbReference type="InterPro" id="IPR044049">
    <property type="entry name" value="EccD_transm"/>
</dbReference>
<feature type="domain" description="EccD-like transmembrane" evidence="8">
    <location>
        <begin position="123"/>
        <end position="445"/>
    </location>
</feature>
<feature type="transmembrane region" description="Helical" evidence="7">
    <location>
        <begin position="393"/>
        <end position="412"/>
    </location>
</feature>
<organism evidence="9 10">
    <name type="scientific">Mycetocola lacteus</name>
    <dbReference type="NCBI Taxonomy" id="76637"/>
    <lineage>
        <taxon>Bacteria</taxon>
        <taxon>Bacillati</taxon>
        <taxon>Actinomycetota</taxon>
        <taxon>Actinomycetes</taxon>
        <taxon>Micrococcales</taxon>
        <taxon>Microbacteriaceae</taxon>
        <taxon>Mycetocola</taxon>
    </lineage>
</organism>
<proteinExistence type="inferred from homology"/>
<reference evidence="9 10" key="1">
    <citation type="submission" date="2018-10" db="EMBL/GenBank/DDBJ databases">
        <authorList>
            <person name="Li J."/>
        </authorList>
    </citation>
    <scope>NUCLEOTIDE SEQUENCE [LARGE SCALE GENOMIC DNA]</scope>
    <source>
        <strain evidence="9 10">JCM 11654</strain>
    </source>
</reference>
<dbReference type="InterPro" id="IPR024962">
    <property type="entry name" value="YukD-like"/>
</dbReference>
<dbReference type="InterPro" id="IPR006707">
    <property type="entry name" value="T7SS_EccD"/>
</dbReference>
<gene>
    <name evidence="9" type="primary">eccD</name>
    <name evidence="9" type="ORF">D9V34_09445</name>
</gene>
<keyword evidence="3" id="KW-1003">Cell membrane</keyword>
<feature type="transmembrane region" description="Helical" evidence="7">
    <location>
        <begin position="318"/>
        <end position="334"/>
    </location>
</feature>
<dbReference type="OrthoDB" id="4824971at2"/>
<dbReference type="Pfam" id="PF19053">
    <property type="entry name" value="EccD"/>
    <property type="match status" value="1"/>
</dbReference>
<keyword evidence="6 7" id="KW-0472">Membrane</keyword>
<dbReference type="Pfam" id="PF08817">
    <property type="entry name" value="YukD"/>
    <property type="match status" value="1"/>
</dbReference>
<dbReference type="AlphaFoldDB" id="A0A3L7ARJ4"/>
<evidence type="ECO:0000256" key="3">
    <source>
        <dbReference type="ARBA" id="ARBA00022475"/>
    </source>
</evidence>
<evidence type="ECO:0000256" key="1">
    <source>
        <dbReference type="ARBA" id="ARBA00004651"/>
    </source>
</evidence>
<dbReference type="Proteomes" id="UP000269438">
    <property type="component" value="Unassembled WGS sequence"/>
</dbReference>
<evidence type="ECO:0000259" key="8">
    <source>
        <dbReference type="Pfam" id="PF19053"/>
    </source>
</evidence>
<feature type="transmembrane region" description="Helical" evidence="7">
    <location>
        <begin position="424"/>
        <end position="445"/>
    </location>
</feature>
<keyword evidence="5 7" id="KW-1133">Transmembrane helix</keyword>
<evidence type="ECO:0000256" key="4">
    <source>
        <dbReference type="ARBA" id="ARBA00022692"/>
    </source>
</evidence>
<protein>
    <submittedName>
        <fullName evidence="9">Type VII secretion integral membrane protein EccD</fullName>
    </submittedName>
</protein>
<sequence>MPQATQSNADTIVRVSVVHDDRRIDLAIPGRLPLIELIPGIARSLGVLDPTMVHGGYRLTRANGASLTPTEGALPQGITQGEVLTLTRGENVSAIKVYDDVVEAVIDASADQHGGWKPEDAARTATAVSLTLLGLSGLALASLGPNNLLAALVAGAGAIVLLALCAALGRLGQKGAGIAFGIAAAVFGGVSGYLLTPAGILWGWPLAAAGLGTMVIGAIAIVVAIRPIEYLFAPIALGFALAVPATVSALFNVPPMASFAIAIAVCGALAGALPWLALASTRITILTPQSEQEMFDDPDPIDSERVADRVARGQRTLIALRLALGLTILTSIPIVAGGSWLGAILSALCGAVLMFQSRQAGARGSVLTLLACGTAIVGLTGWVSLVAHPDNAVVLLVALLVATTVTLILTLLSERVRIRLSVYADGIEILLLTALLPLGVIIVGLA</sequence>
<feature type="transmembrane region" description="Helical" evidence="7">
    <location>
        <begin position="176"/>
        <end position="195"/>
    </location>
</feature>
<feature type="transmembrane region" description="Helical" evidence="7">
    <location>
        <begin position="201"/>
        <end position="223"/>
    </location>
</feature>
<dbReference type="GO" id="GO:0005886">
    <property type="term" value="C:plasma membrane"/>
    <property type="evidence" value="ECO:0007669"/>
    <property type="project" value="UniProtKB-SubCell"/>
</dbReference>
<comment type="subcellular location">
    <subcellularLocation>
        <location evidence="1">Cell membrane</location>
        <topology evidence="1">Multi-pass membrane protein</topology>
    </subcellularLocation>
</comment>